<dbReference type="GO" id="GO:0016810">
    <property type="term" value="F:hydrolase activity, acting on carbon-nitrogen (but not peptide) bonds"/>
    <property type="evidence" value="ECO:0007669"/>
    <property type="project" value="InterPro"/>
</dbReference>
<reference evidence="2" key="1">
    <citation type="submission" date="2020-02" db="EMBL/GenBank/DDBJ databases">
        <authorList>
            <person name="Meier V. D."/>
        </authorList>
    </citation>
    <scope>NUCLEOTIDE SEQUENCE</scope>
    <source>
        <strain evidence="2">AVDCRST_MAG10</strain>
    </source>
</reference>
<dbReference type="PANTHER" id="PTHR10587">
    <property type="entry name" value="GLYCOSYL TRANSFERASE-RELATED"/>
    <property type="match status" value="1"/>
</dbReference>
<evidence type="ECO:0000259" key="1">
    <source>
        <dbReference type="PROSITE" id="PS51677"/>
    </source>
</evidence>
<dbReference type="CDD" id="cd10917">
    <property type="entry name" value="CE4_NodB_like_6s_7s"/>
    <property type="match status" value="1"/>
</dbReference>
<gene>
    <name evidence="2" type="ORF">AVDCRST_MAG10-1281</name>
</gene>
<sequence length="205" mass="21801">MVSRGDAGRRTVALTFDAGADVGFTAEILDTLERSEVRSTFGITGRFAEAHPDLVRRMTQAGHLIMNHSHEHRSFTGVSARPALLSPTERLNDLERADDAIRAVTGQSTRPWFRSPYGDYDASLSAILGSLGYRYNVLWTVDSLGWQGLSPAAITSRCVAGAVPGAILLFHVGAQSQDSTALPAVIAGLRQAGYGFGTVADVIGG</sequence>
<dbReference type="GO" id="GO:0005975">
    <property type="term" value="P:carbohydrate metabolic process"/>
    <property type="evidence" value="ECO:0007669"/>
    <property type="project" value="InterPro"/>
</dbReference>
<name>A0A6J4HW91_9ACTN</name>
<dbReference type="Pfam" id="PF01522">
    <property type="entry name" value="Polysacc_deac_1"/>
    <property type="match status" value="1"/>
</dbReference>
<dbReference type="SUPFAM" id="SSF88713">
    <property type="entry name" value="Glycoside hydrolase/deacetylase"/>
    <property type="match status" value="1"/>
</dbReference>
<dbReference type="PROSITE" id="PS51677">
    <property type="entry name" value="NODB"/>
    <property type="match status" value="1"/>
</dbReference>
<protein>
    <recommendedName>
        <fullName evidence="1">NodB homology domain-containing protein</fullName>
    </recommendedName>
</protein>
<dbReference type="Gene3D" id="3.20.20.370">
    <property type="entry name" value="Glycoside hydrolase/deacetylase"/>
    <property type="match status" value="1"/>
</dbReference>
<dbReference type="InterPro" id="IPR050248">
    <property type="entry name" value="Polysacc_deacetylase_ArnD"/>
</dbReference>
<dbReference type="InterPro" id="IPR011330">
    <property type="entry name" value="Glyco_hydro/deAcase_b/a-brl"/>
</dbReference>
<dbReference type="InterPro" id="IPR002509">
    <property type="entry name" value="NODB_dom"/>
</dbReference>
<organism evidence="2">
    <name type="scientific">uncultured Acidimicrobiales bacterium</name>
    <dbReference type="NCBI Taxonomy" id="310071"/>
    <lineage>
        <taxon>Bacteria</taxon>
        <taxon>Bacillati</taxon>
        <taxon>Actinomycetota</taxon>
        <taxon>Acidimicrobiia</taxon>
        <taxon>Acidimicrobiales</taxon>
        <taxon>environmental samples</taxon>
    </lineage>
</organism>
<feature type="domain" description="NodB homology" evidence="1">
    <location>
        <begin position="10"/>
        <end position="197"/>
    </location>
</feature>
<proteinExistence type="predicted"/>
<dbReference type="EMBL" id="CADCTB010000085">
    <property type="protein sequence ID" value="CAA9233450.1"/>
    <property type="molecule type" value="Genomic_DNA"/>
</dbReference>
<evidence type="ECO:0000313" key="2">
    <source>
        <dbReference type="EMBL" id="CAA9233450.1"/>
    </source>
</evidence>
<dbReference type="AlphaFoldDB" id="A0A6J4HW91"/>
<accession>A0A6J4HW91</accession>